<reference evidence="10 11" key="1">
    <citation type="submission" date="2016-10" db="EMBL/GenBank/DDBJ databases">
        <authorList>
            <person name="de Groot N.N."/>
        </authorList>
    </citation>
    <scope>NUCLEOTIDE SEQUENCE [LARGE SCALE GENOMIC DNA]</scope>
    <source>
        <strain evidence="10 11">CGMCC 1.7059</strain>
    </source>
</reference>
<dbReference type="STRING" id="488533.SAMN04487960_101418"/>
<dbReference type="SUPFAM" id="SSF46894">
    <property type="entry name" value="C-terminal effector domain of the bipartite response regulators"/>
    <property type="match status" value="1"/>
</dbReference>
<evidence type="ECO:0000256" key="4">
    <source>
        <dbReference type="ARBA" id="ARBA00023125"/>
    </source>
</evidence>
<evidence type="ECO:0000256" key="7">
    <source>
        <dbReference type="PROSITE-ProRule" id="PRU01091"/>
    </source>
</evidence>
<dbReference type="OrthoDB" id="9802426at2"/>
<dbReference type="Proteomes" id="UP000199675">
    <property type="component" value="Unassembled WGS sequence"/>
</dbReference>
<feature type="DNA-binding region" description="OmpR/PhoB-type" evidence="7">
    <location>
        <begin position="124"/>
        <end position="219"/>
    </location>
</feature>
<dbReference type="AlphaFoldDB" id="A0A1H2R720"/>
<dbReference type="SMART" id="SM00448">
    <property type="entry name" value="REC"/>
    <property type="match status" value="1"/>
</dbReference>
<dbReference type="FunFam" id="3.40.50.2300:FF:000002">
    <property type="entry name" value="DNA-binding response regulator PhoP"/>
    <property type="match status" value="1"/>
</dbReference>
<dbReference type="GO" id="GO:0006355">
    <property type="term" value="P:regulation of DNA-templated transcription"/>
    <property type="evidence" value="ECO:0007669"/>
    <property type="project" value="InterPro"/>
</dbReference>
<dbReference type="PROSITE" id="PS50110">
    <property type="entry name" value="RESPONSE_REGULATORY"/>
    <property type="match status" value="1"/>
</dbReference>
<feature type="domain" description="Response regulatory" evidence="8">
    <location>
        <begin position="2"/>
        <end position="116"/>
    </location>
</feature>
<dbReference type="Gene3D" id="1.10.10.10">
    <property type="entry name" value="Winged helix-like DNA-binding domain superfamily/Winged helix DNA-binding domain"/>
    <property type="match status" value="1"/>
</dbReference>
<evidence type="ECO:0000256" key="6">
    <source>
        <dbReference type="PROSITE-ProRule" id="PRU00169"/>
    </source>
</evidence>
<dbReference type="Pfam" id="PF00072">
    <property type="entry name" value="Response_reg"/>
    <property type="match status" value="1"/>
</dbReference>
<dbReference type="GO" id="GO:0000156">
    <property type="term" value="F:phosphorelay response regulator activity"/>
    <property type="evidence" value="ECO:0007669"/>
    <property type="project" value="TreeGrafter"/>
</dbReference>
<keyword evidence="3" id="KW-0805">Transcription regulation</keyword>
<feature type="modified residue" description="4-aspartylphosphate" evidence="6">
    <location>
        <position position="51"/>
    </location>
</feature>
<dbReference type="Gene3D" id="6.10.250.690">
    <property type="match status" value="1"/>
</dbReference>
<accession>A0A1H2R720</accession>
<dbReference type="GO" id="GO:0032993">
    <property type="term" value="C:protein-DNA complex"/>
    <property type="evidence" value="ECO:0007669"/>
    <property type="project" value="TreeGrafter"/>
</dbReference>
<dbReference type="Gene3D" id="3.40.50.2300">
    <property type="match status" value="1"/>
</dbReference>
<evidence type="ECO:0000259" key="9">
    <source>
        <dbReference type="PROSITE" id="PS51755"/>
    </source>
</evidence>
<keyword evidence="11" id="KW-1185">Reference proteome</keyword>
<dbReference type="SUPFAM" id="SSF52172">
    <property type="entry name" value="CheY-like"/>
    <property type="match status" value="1"/>
</dbReference>
<evidence type="ECO:0000259" key="8">
    <source>
        <dbReference type="PROSITE" id="PS50110"/>
    </source>
</evidence>
<proteinExistence type="predicted"/>
<dbReference type="InterPro" id="IPR001867">
    <property type="entry name" value="OmpR/PhoB-type_DNA-bd"/>
</dbReference>
<dbReference type="InterPro" id="IPR039420">
    <property type="entry name" value="WalR-like"/>
</dbReference>
<dbReference type="PROSITE" id="PS51755">
    <property type="entry name" value="OMPR_PHOB"/>
    <property type="match status" value="1"/>
</dbReference>
<dbReference type="CDD" id="cd00383">
    <property type="entry name" value="trans_reg_C"/>
    <property type="match status" value="1"/>
</dbReference>
<keyword evidence="1 6" id="KW-0597">Phosphoprotein</keyword>
<dbReference type="PANTHER" id="PTHR48111">
    <property type="entry name" value="REGULATOR OF RPOS"/>
    <property type="match status" value="1"/>
</dbReference>
<dbReference type="Pfam" id="PF00486">
    <property type="entry name" value="Trans_reg_C"/>
    <property type="match status" value="1"/>
</dbReference>
<dbReference type="SMART" id="SM00862">
    <property type="entry name" value="Trans_reg_C"/>
    <property type="match status" value="1"/>
</dbReference>
<dbReference type="InterPro" id="IPR016032">
    <property type="entry name" value="Sig_transdc_resp-reg_C-effctor"/>
</dbReference>
<dbReference type="RefSeq" id="WP_091811378.1">
    <property type="nucleotide sequence ID" value="NZ_FNNE01000001.1"/>
</dbReference>
<dbReference type="InterPro" id="IPR036388">
    <property type="entry name" value="WH-like_DNA-bd_sf"/>
</dbReference>
<evidence type="ECO:0000256" key="2">
    <source>
        <dbReference type="ARBA" id="ARBA00023012"/>
    </source>
</evidence>
<sequence length="221" mass="25083">MRLLLVEDDSLLTDGLTHQLARAGYSVDCADTVSRACRLGSQEDYRIAILDLGLPDGSGLDVLRQWRSQKLTLPVLILTARGDWQDKVNGLKAGADDYLAKPFQTEELLARLNALIRRSEGRVESCLKVGGYELDENRQWITTPDGEEHALTGTEFRLLRCLMSRPTQVFSKDDLMEQLYNLNETPSDNTIEAYIRRLRLLIGKDTIRTQRGQGYRFHAQD</sequence>
<evidence type="ECO:0000313" key="11">
    <source>
        <dbReference type="Proteomes" id="UP000199675"/>
    </source>
</evidence>
<dbReference type="GO" id="GO:0000976">
    <property type="term" value="F:transcription cis-regulatory region binding"/>
    <property type="evidence" value="ECO:0007669"/>
    <property type="project" value="TreeGrafter"/>
</dbReference>
<dbReference type="PANTHER" id="PTHR48111:SF37">
    <property type="entry name" value="RESPONSE REGULATOR PROTEIN CARR"/>
    <property type="match status" value="1"/>
</dbReference>
<dbReference type="GO" id="GO:0005829">
    <property type="term" value="C:cytosol"/>
    <property type="evidence" value="ECO:0007669"/>
    <property type="project" value="TreeGrafter"/>
</dbReference>
<organism evidence="10 11">
    <name type="scientific">Marinobacter mobilis</name>
    <dbReference type="NCBI Taxonomy" id="488533"/>
    <lineage>
        <taxon>Bacteria</taxon>
        <taxon>Pseudomonadati</taxon>
        <taxon>Pseudomonadota</taxon>
        <taxon>Gammaproteobacteria</taxon>
        <taxon>Pseudomonadales</taxon>
        <taxon>Marinobacteraceae</taxon>
        <taxon>Marinobacter</taxon>
    </lineage>
</organism>
<dbReference type="InterPro" id="IPR011006">
    <property type="entry name" value="CheY-like_superfamily"/>
</dbReference>
<feature type="domain" description="OmpR/PhoB-type" evidence="9">
    <location>
        <begin position="124"/>
        <end position="219"/>
    </location>
</feature>
<name>A0A1H2R720_9GAMM</name>
<dbReference type="EMBL" id="FNNE01000001">
    <property type="protein sequence ID" value="SDW14469.1"/>
    <property type="molecule type" value="Genomic_DNA"/>
</dbReference>
<dbReference type="InterPro" id="IPR001789">
    <property type="entry name" value="Sig_transdc_resp-reg_receiver"/>
</dbReference>
<evidence type="ECO:0000256" key="1">
    <source>
        <dbReference type="ARBA" id="ARBA00022553"/>
    </source>
</evidence>
<protein>
    <submittedName>
        <fullName evidence="10">DNA-binding response regulator, OmpR family, contains REC and winged-helix (WHTH) domain</fullName>
    </submittedName>
</protein>
<keyword evidence="4 7" id="KW-0238">DNA-binding</keyword>
<keyword evidence="5" id="KW-0804">Transcription</keyword>
<keyword evidence="2" id="KW-0902">Two-component regulatory system</keyword>
<gene>
    <name evidence="10" type="ORF">SAMN04487960_101418</name>
</gene>
<evidence type="ECO:0000256" key="5">
    <source>
        <dbReference type="ARBA" id="ARBA00023163"/>
    </source>
</evidence>
<evidence type="ECO:0000256" key="3">
    <source>
        <dbReference type="ARBA" id="ARBA00023015"/>
    </source>
</evidence>
<evidence type="ECO:0000313" key="10">
    <source>
        <dbReference type="EMBL" id="SDW14469.1"/>
    </source>
</evidence>